<keyword evidence="3" id="KW-1185">Reference proteome</keyword>
<evidence type="ECO:0000259" key="1">
    <source>
        <dbReference type="Pfam" id="PF14111"/>
    </source>
</evidence>
<gene>
    <name evidence="2" type="ORF">RHGRI_017610</name>
</gene>
<dbReference type="Pfam" id="PF14111">
    <property type="entry name" value="DUF4283"/>
    <property type="match status" value="1"/>
</dbReference>
<evidence type="ECO:0000313" key="2">
    <source>
        <dbReference type="EMBL" id="KAG5545182.1"/>
    </source>
</evidence>
<evidence type="ECO:0000313" key="3">
    <source>
        <dbReference type="Proteomes" id="UP000823749"/>
    </source>
</evidence>
<name>A0AAV6JYD1_9ERIC</name>
<dbReference type="InterPro" id="IPR025558">
    <property type="entry name" value="DUF4283"/>
</dbReference>
<dbReference type="EMBL" id="JACTNZ010000006">
    <property type="protein sequence ID" value="KAG5545182.1"/>
    <property type="molecule type" value="Genomic_DNA"/>
</dbReference>
<organism evidence="2 3">
    <name type="scientific">Rhododendron griersonianum</name>
    <dbReference type="NCBI Taxonomy" id="479676"/>
    <lineage>
        <taxon>Eukaryota</taxon>
        <taxon>Viridiplantae</taxon>
        <taxon>Streptophyta</taxon>
        <taxon>Embryophyta</taxon>
        <taxon>Tracheophyta</taxon>
        <taxon>Spermatophyta</taxon>
        <taxon>Magnoliopsida</taxon>
        <taxon>eudicotyledons</taxon>
        <taxon>Gunneridae</taxon>
        <taxon>Pentapetalae</taxon>
        <taxon>asterids</taxon>
        <taxon>Ericales</taxon>
        <taxon>Ericaceae</taxon>
        <taxon>Ericoideae</taxon>
        <taxon>Rhodoreae</taxon>
        <taxon>Rhododendron</taxon>
    </lineage>
</organism>
<comment type="caution">
    <text evidence="2">The sequence shown here is derived from an EMBL/GenBank/DDBJ whole genome shotgun (WGS) entry which is preliminary data.</text>
</comment>
<reference evidence="2 3" key="1">
    <citation type="submission" date="2020-08" db="EMBL/GenBank/DDBJ databases">
        <title>Plant Genome Project.</title>
        <authorList>
            <person name="Zhang R.-G."/>
        </authorList>
    </citation>
    <scope>NUCLEOTIDE SEQUENCE [LARGE SCALE GENOMIC DNA]</scope>
    <source>
        <strain evidence="2">WSP0</strain>
        <tissue evidence="2">Leaf</tissue>
    </source>
</reference>
<dbReference type="InterPro" id="IPR040256">
    <property type="entry name" value="At4g02000-like"/>
</dbReference>
<feature type="domain" description="DUF4283" evidence="1">
    <location>
        <begin position="169"/>
        <end position="250"/>
    </location>
</feature>
<protein>
    <recommendedName>
        <fullName evidence="1">DUF4283 domain-containing protein</fullName>
    </recommendedName>
</protein>
<sequence length="559" mass="60793">MAVSSLAVSFPTLIDAVPGRCVPATAPRVSDFVTNSGLHLSESVPISLTVSSMDPEIASRVTKNELFDLLDDSDRARFPHLQIEDSDGSSAKQIKCLSTEILLLRYQLSNKIVEKSPLSNQVVSVSSWKDVVSPAMEVKRLALQYFPPTSVNDRILVTPPSGLGEAGVEKWKNCMVGFFLDKKLPFLSVQSIAFNAWGKKGLVDVLSNDNGFFFFQFNSREDYLSIIDQGPWHFGGKLLMLKPWEVGMSFEKEQLSKIPIWVQFYNIPLEYWTAGGFSFVASAIGRPLYAASFTESGKRISYARICVEIDIDWTVPLATTKQVWVAKPPVVAPPNVPLVVSPMLVTTTAPLDTNVQLGVVSSNSFGILEGIYKEASVPLVAKSGTSLTSPLVGSSMVNSRGVKTVVGKCLVMSVQSGDSGKGHGKASKTHAIVDSPRQSTKAVKSGVLGDIAAMGFSGEDIQVLGGPTDFVVALDGNDDKIANLPSDEEFAEGLKSVSTEEITTKKLFFLSIVYGGNSTVQRRELWSEMRYIHGIIGSQCWIQLGDFNILSAQEFLRKN</sequence>
<accession>A0AAV6JYD1</accession>
<dbReference type="PANTHER" id="PTHR31286:SF99">
    <property type="entry name" value="DUF4283 DOMAIN-CONTAINING PROTEIN"/>
    <property type="match status" value="1"/>
</dbReference>
<dbReference type="Proteomes" id="UP000823749">
    <property type="component" value="Chromosome 6"/>
</dbReference>
<dbReference type="PANTHER" id="PTHR31286">
    <property type="entry name" value="GLYCINE-RICH CELL WALL STRUCTURAL PROTEIN 1.8-LIKE"/>
    <property type="match status" value="1"/>
</dbReference>
<proteinExistence type="predicted"/>
<dbReference type="AlphaFoldDB" id="A0AAV6JYD1"/>